<organism evidence="2 3">
    <name type="scientific">Hymenobacter ruricola</name>
    <dbReference type="NCBI Taxonomy" id="2791023"/>
    <lineage>
        <taxon>Bacteria</taxon>
        <taxon>Pseudomonadati</taxon>
        <taxon>Bacteroidota</taxon>
        <taxon>Cytophagia</taxon>
        <taxon>Cytophagales</taxon>
        <taxon>Hymenobacteraceae</taxon>
        <taxon>Hymenobacter</taxon>
    </lineage>
</organism>
<proteinExistence type="predicted"/>
<dbReference type="InterPro" id="IPR014719">
    <property type="entry name" value="Ribosomal_bL12_C/ClpS-like"/>
</dbReference>
<dbReference type="RefSeq" id="WP_196295030.1">
    <property type="nucleotide sequence ID" value="NZ_JADQDM010000016.1"/>
</dbReference>
<evidence type="ECO:0000313" key="3">
    <source>
        <dbReference type="Proteomes" id="UP000618931"/>
    </source>
</evidence>
<dbReference type="GO" id="GO:0008233">
    <property type="term" value="F:peptidase activity"/>
    <property type="evidence" value="ECO:0007669"/>
    <property type="project" value="UniProtKB-KW"/>
</dbReference>
<evidence type="ECO:0000313" key="2">
    <source>
        <dbReference type="EMBL" id="MBF9223612.1"/>
    </source>
</evidence>
<sequence>MNTRPQIEHDEDVLLLEEEVELRNLVVYNDDVNTFDHVIKTLMDVCGHGPEQAEQCTLLIHYKGQCTVKVGTYEELEPQCTAIHDRGISADVV</sequence>
<protein>
    <submittedName>
        <fullName evidence="2">ATP-dependent Clp protease adaptor ClpS</fullName>
    </submittedName>
</protein>
<dbReference type="Pfam" id="PF02617">
    <property type="entry name" value="ClpS"/>
    <property type="match status" value="1"/>
</dbReference>
<keyword evidence="2" id="KW-0378">Hydrolase</keyword>
<dbReference type="SUPFAM" id="SSF54736">
    <property type="entry name" value="ClpS-like"/>
    <property type="match status" value="1"/>
</dbReference>
<reference evidence="2 3" key="1">
    <citation type="submission" date="2020-11" db="EMBL/GenBank/DDBJ databases">
        <authorList>
            <person name="Kim M.K."/>
        </authorList>
    </citation>
    <scope>NUCLEOTIDE SEQUENCE [LARGE SCALE GENOMIC DNA]</scope>
    <source>
        <strain evidence="2 3">BT662</strain>
    </source>
</reference>
<evidence type="ECO:0000259" key="1">
    <source>
        <dbReference type="Pfam" id="PF02617"/>
    </source>
</evidence>
<accession>A0ABS0I9M4</accession>
<dbReference type="EMBL" id="JADQDM010000016">
    <property type="protein sequence ID" value="MBF9223612.1"/>
    <property type="molecule type" value="Genomic_DNA"/>
</dbReference>
<dbReference type="Proteomes" id="UP000618931">
    <property type="component" value="Unassembled WGS sequence"/>
</dbReference>
<dbReference type="GO" id="GO:0006508">
    <property type="term" value="P:proteolysis"/>
    <property type="evidence" value="ECO:0007669"/>
    <property type="project" value="UniProtKB-KW"/>
</dbReference>
<gene>
    <name evidence="2" type="ORF">I2H31_21080</name>
</gene>
<keyword evidence="2" id="KW-0645">Protease</keyword>
<dbReference type="Gene3D" id="3.30.1390.10">
    <property type="match status" value="1"/>
</dbReference>
<comment type="caution">
    <text evidence="2">The sequence shown here is derived from an EMBL/GenBank/DDBJ whole genome shotgun (WGS) entry which is preliminary data.</text>
</comment>
<name>A0ABS0I9M4_9BACT</name>
<dbReference type="InterPro" id="IPR003769">
    <property type="entry name" value="ClpS_core"/>
</dbReference>
<keyword evidence="3" id="KW-1185">Reference proteome</keyword>
<feature type="domain" description="Adaptor protein ClpS core" evidence="1">
    <location>
        <begin position="24"/>
        <end position="85"/>
    </location>
</feature>